<evidence type="ECO:0000256" key="1">
    <source>
        <dbReference type="SAM" id="MobiDB-lite"/>
    </source>
</evidence>
<dbReference type="InterPro" id="IPR006764">
    <property type="entry name" value="SAM_dep_MeTrfase_SAV2177_type"/>
</dbReference>
<protein>
    <recommendedName>
        <fullName evidence="4">SAM-dependent methyltransferase</fullName>
    </recommendedName>
</protein>
<dbReference type="Proteomes" id="UP000653644">
    <property type="component" value="Unassembled WGS sequence"/>
</dbReference>
<proteinExistence type="predicted"/>
<dbReference type="EMBL" id="BMVN01000042">
    <property type="protein sequence ID" value="GHA59921.1"/>
    <property type="molecule type" value="Genomic_DNA"/>
</dbReference>
<dbReference type="RefSeq" id="WP_373315916.1">
    <property type="nucleotide sequence ID" value="NZ_BMVN01000042.1"/>
</dbReference>
<feature type="region of interest" description="Disordered" evidence="1">
    <location>
        <begin position="1"/>
        <end position="38"/>
    </location>
</feature>
<dbReference type="Pfam" id="PF04672">
    <property type="entry name" value="Methyltransf_19"/>
    <property type="match status" value="1"/>
</dbReference>
<gene>
    <name evidence="2" type="ORF">GCM10010345_75270</name>
</gene>
<comment type="caution">
    <text evidence="2">The sequence shown here is derived from an EMBL/GenBank/DDBJ whole genome shotgun (WGS) entry which is preliminary data.</text>
</comment>
<keyword evidence="3" id="KW-1185">Reference proteome</keyword>
<evidence type="ECO:0000313" key="2">
    <source>
        <dbReference type="EMBL" id="GHA59921.1"/>
    </source>
</evidence>
<dbReference type="InterPro" id="IPR029063">
    <property type="entry name" value="SAM-dependent_MTases_sf"/>
</dbReference>
<evidence type="ECO:0008006" key="4">
    <source>
        <dbReference type="Google" id="ProtNLM"/>
    </source>
</evidence>
<dbReference type="SUPFAM" id="SSF53335">
    <property type="entry name" value="S-adenosyl-L-methionine-dependent methyltransferases"/>
    <property type="match status" value="1"/>
</dbReference>
<name>A0ABQ3DAY9_9ACTN</name>
<accession>A0ABQ3DAY9</accession>
<evidence type="ECO:0000313" key="3">
    <source>
        <dbReference type="Proteomes" id="UP000653644"/>
    </source>
</evidence>
<reference evidence="3" key="1">
    <citation type="journal article" date="2019" name="Int. J. Syst. Evol. Microbiol.">
        <title>The Global Catalogue of Microorganisms (GCM) 10K type strain sequencing project: providing services to taxonomists for standard genome sequencing and annotation.</title>
        <authorList>
            <consortium name="The Broad Institute Genomics Platform"/>
            <consortium name="The Broad Institute Genome Sequencing Center for Infectious Disease"/>
            <person name="Wu L."/>
            <person name="Ma J."/>
        </authorList>
    </citation>
    <scope>NUCLEOTIDE SEQUENCE [LARGE SCALE GENOMIC DNA]</scope>
    <source>
        <strain evidence="3">JCM 4733</strain>
    </source>
</reference>
<organism evidence="2 3">
    <name type="scientific">Streptomyces canarius</name>
    <dbReference type="NCBI Taxonomy" id="285453"/>
    <lineage>
        <taxon>Bacteria</taxon>
        <taxon>Bacillati</taxon>
        <taxon>Actinomycetota</taxon>
        <taxon>Actinomycetes</taxon>
        <taxon>Kitasatosporales</taxon>
        <taxon>Streptomycetaceae</taxon>
        <taxon>Streptomyces</taxon>
    </lineage>
</organism>
<dbReference type="Gene3D" id="3.40.50.150">
    <property type="entry name" value="Vaccinia Virus protein VP39"/>
    <property type="match status" value="1"/>
</dbReference>
<sequence>MAESATTPASAAHPRTDTSVPHSARIGNHWLGGEDNHPVDARAGDAYAAVFPGIVTLARGSRALLRRTVTYLVREAGVRQFLDVGTGPTRR</sequence>